<keyword evidence="3" id="KW-1185">Reference proteome</keyword>
<keyword evidence="1" id="KW-0812">Transmembrane</keyword>
<feature type="transmembrane region" description="Helical" evidence="1">
    <location>
        <begin position="12"/>
        <end position="31"/>
    </location>
</feature>
<keyword evidence="1" id="KW-0472">Membrane</keyword>
<evidence type="ECO:0008006" key="4">
    <source>
        <dbReference type="Google" id="ProtNLM"/>
    </source>
</evidence>
<evidence type="ECO:0000256" key="1">
    <source>
        <dbReference type="SAM" id="Phobius"/>
    </source>
</evidence>
<dbReference type="EMBL" id="JBFAUK010000010">
    <property type="protein sequence ID" value="MEV5507883.1"/>
    <property type="molecule type" value="Genomic_DNA"/>
</dbReference>
<keyword evidence="1" id="KW-1133">Transmembrane helix</keyword>
<organism evidence="2 3">
    <name type="scientific">Streptomyces orinoci</name>
    <name type="common">Streptoverticillium orinoci</name>
    <dbReference type="NCBI Taxonomy" id="67339"/>
    <lineage>
        <taxon>Bacteria</taxon>
        <taxon>Bacillati</taxon>
        <taxon>Actinomycetota</taxon>
        <taxon>Actinomycetes</taxon>
        <taxon>Kitasatosporales</taxon>
        <taxon>Streptomycetaceae</taxon>
        <taxon>Streptomyces</taxon>
    </lineage>
</organism>
<comment type="caution">
    <text evidence="2">The sequence shown here is derived from an EMBL/GenBank/DDBJ whole genome shotgun (WGS) entry which is preliminary data.</text>
</comment>
<evidence type="ECO:0000313" key="2">
    <source>
        <dbReference type="EMBL" id="MEV5507883.1"/>
    </source>
</evidence>
<accession>A0ABV3JYC2</accession>
<reference evidence="2 3" key="1">
    <citation type="submission" date="2024-06" db="EMBL/GenBank/DDBJ databases">
        <title>The Natural Products Discovery Center: Release of the First 8490 Sequenced Strains for Exploring Actinobacteria Biosynthetic Diversity.</title>
        <authorList>
            <person name="Kalkreuter E."/>
            <person name="Kautsar S.A."/>
            <person name="Yang D."/>
            <person name="Bader C.D."/>
            <person name="Teijaro C.N."/>
            <person name="Fluegel L."/>
            <person name="Davis C.M."/>
            <person name="Simpson J.R."/>
            <person name="Lauterbach L."/>
            <person name="Steele A.D."/>
            <person name="Gui C."/>
            <person name="Meng S."/>
            <person name="Li G."/>
            <person name="Viehrig K."/>
            <person name="Ye F."/>
            <person name="Su P."/>
            <person name="Kiefer A.F."/>
            <person name="Nichols A."/>
            <person name="Cepeda A.J."/>
            <person name="Yan W."/>
            <person name="Fan B."/>
            <person name="Jiang Y."/>
            <person name="Adhikari A."/>
            <person name="Zheng C.-J."/>
            <person name="Schuster L."/>
            <person name="Cowan T.M."/>
            <person name="Smanski M.J."/>
            <person name="Chevrette M.G."/>
            <person name="De Carvalho L.P.S."/>
            <person name="Shen B."/>
        </authorList>
    </citation>
    <scope>NUCLEOTIDE SEQUENCE [LARGE SCALE GENOMIC DNA]</scope>
    <source>
        <strain evidence="2 3">NPDC052347</strain>
    </source>
</reference>
<evidence type="ECO:0000313" key="3">
    <source>
        <dbReference type="Proteomes" id="UP001552594"/>
    </source>
</evidence>
<protein>
    <recommendedName>
        <fullName evidence="4">DUF4367 domain-containing protein</fullName>
    </recommendedName>
</protein>
<name>A0ABV3JYC2_STRON</name>
<gene>
    <name evidence="2" type="ORF">AB0L16_15605</name>
</gene>
<dbReference type="Proteomes" id="UP001552594">
    <property type="component" value="Unassembled WGS sequence"/>
</dbReference>
<sequence>MDPRQLKRRTGAMWLTGAIAILVTVAAAWQFGERHNRNHRDDAAVLGNVLASRDGRTLTTTARWTPCQAPRPQLQAHETPGAITLVLREGTADLRHQCDSKDQQVTATIESSLGSRRLIDGETGTTIVPVDGAKLATPHYLPAGYEETEDLYDEPPGERCLPAPFERAASASWSRFYRKGSARPSLAIAQTMKETPDDPRGAIAAVDGHPVHLQEHPKSRCLTWSSNKNTYAIAAQSAQLTTDELLRIAKRLSR</sequence>
<dbReference type="RefSeq" id="WP_153068716.1">
    <property type="nucleotide sequence ID" value="NZ_JBFAUK010000010.1"/>
</dbReference>
<proteinExistence type="predicted"/>